<evidence type="ECO:0008006" key="3">
    <source>
        <dbReference type="Google" id="ProtNLM"/>
    </source>
</evidence>
<evidence type="ECO:0000313" key="2">
    <source>
        <dbReference type="EMBL" id="KKN23572.1"/>
    </source>
</evidence>
<organism evidence="2">
    <name type="scientific">marine sediment metagenome</name>
    <dbReference type="NCBI Taxonomy" id="412755"/>
    <lineage>
        <taxon>unclassified sequences</taxon>
        <taxon>metagenomes</taxon>
        <taxon>ecological metagenomes</taxon>
    </lineage>
</organism>
<evidence type="ECO:0000256" key="1">
    <source>
        <dbReference type="SAM" id="MobiDB-lite"/>
    </source>
</evidence>
<protein>
    <recommendedName>
        <fullName evidence="3">dATP/dGTP diphosphohydrolase N-terminal domain-containing protein</fullName>
    </recommendedName>
</protein>
<accession>A0A0F9PGE8</accession>
<comment type="caution">
    <text evidence="2">The sequence shown here is derived from an EMBL/GenBank/DDBJ whole genome shotgun (WGS) entry which is preliminary data.</text>
</comment>
<sequence>MKRTFDTGATRDTEEGKLDYEGALSPLVLQRYVQYLHKHRKMADGSIRDSDNWQKGVPLDSYMKSAWRHFMDVWAIHRQRPEAEVAFQDALCGLLFNVMGYLHEVLKSTDLSQDKSYNFIIALKEVDANLKVQDKYFKERMEPEDEPPLPGLEPQDKLKT</sequence>
<gene>
    <name evidence="2" type="ORF">LCGC14_0903510</name>
</gene>
<dbReference type="AlphaFoldDB" id="A0A0F9PGE8"/>
<dbReference type="EMBL" id="LAZR01002958">
    <property type="protein sequence ID" value="KKN23572.1"/>
    <property type="molecule type" value="Genomic_DNA"/>
</dbReference>
<proteinExistence type="predicted"/>
<feature type="region of interest" description="Disordered" evidence="1">
    <location>
        <begin position="137"/>
        <end position="160"/>
    </location>
</feature>
<name>A0A0F9PGE8_9ZZZZ</name>
<reference evidence="2" key="1">
    <citation type="journal article" date="2015" name="Nature">
        <title>Complex archaea that bridge the gap between prokaryotes and eukaryotes.</title>
        <authorList>
            <person name="Spang A."/>
            <person name="Saw J.H."/>
            <person name="Jorgensen S.L."/>
            <person name="Zaremba-Niedzwiedzka K."/>
            <person name="Martijn J."/>
            <person name="Lind A.E."/>
            <person name="van Eijk R."/>
            <person name="Schleper C."/>
            <person name="Guy L."/>
            <person name="Ettema T.J."/>
        </authorList>
    </citation>
    <scope>NUCLEOTIDE SEQUENCE</scope>
</reference>